<organism evidence="2 3">
    <name type="scientific">Armillaria ostoyae</name>
    <name type="common">Armillaria root rot fungus</name>
    <dbReference type="NCBI Taxonomy" id="47428"/>
    <lineage>
        <taxon>Eukaryota</taxon>
        <taxon>Fungi</taxon>
        <taxon>Dikarya</taxon>
        <taxon>Basidiomycota</taxon>
        <taxon>Agaricomycotina</taxon>
        <taxon>Agaricomycetes</taxon>
        <taxon>Agaricomycetidae</taxon>
        <taxon>Agaricales</taxon>
        <taxon>Marasmiineae</taxon>
        <taxon>Physalacriaceae</taxon>
        <taxon>Armillaria</taxon>
    </lineage>
</organism>
<evidence type="ECO:0000313" key="3">
    <source>
        <dbReference type="Proteomes" id="UP000219338"/>
    </source>
</evidence>
<sequence length="22" mass="2381">MAFTGDQPARQTLAKDTSLAEE</sequence>
<gene>
    <name evidence="2" type="ORF">ARMOST_02727</name>
</gene>
<keyword evidence="3" id="KW-1185">Reference proteome</keyword>
<dbReference type="AlphaFoldDB" id="A0A284QSI2"/>
<proteinExistence type="predicted"/>
<name>A0A284QSI2_ARMOS</name>
<dbReference type="EMBL" id="FUEG01000002">
    <property type="protein sequence ID" value="SJK99426.1"/>
    <property type="molecule type" value="Genomic_DNA"/>
</dbReference>
<dbReference type="Proteomes" id="UP000219338">
    <property type="component" value="Unassembled WGS sequence"/>
</dbReference>
<evidence type="ECO:0000313" key="2">
    <source>
        <dbReference type="EMBL" id="SJK99426.1"/>
    </source>
</evidence>
<reference evidence="3" key="1">
    <citation type="journal article" date="2017" name="Nat. Ecol. Evol.">
        <title>Genome expansion and lineage-specific genetic innovations in the forest pathogenic fungi Armillaria.</title>
        <authorList>
            <person name="Sipos G."/>
            <person name="Prasanna A.N."/>
            <person name="Walter M.C."/>
            <person name="O'Connor E."/>
            <person name="Balint B."/>
            <person name="Krizsan K."/>
            <person name="Kiss B."/>
            <person name="Hess J."/>
            <person name="Varga T."/>
            <person name="Slot J."/>
            <person name="Riley R."/>
            <person name="Boka B."/>
            <person name="Rigling D."/>
            <person name="Barry K."/>
            <person name="Lee J."/>
            <person name="Mihaltcheva S."/>
            <person name="LaButti K."/>
            <person name="Lipzen A."/>
            <person name="Waldron R."/>
            <person name="Moloney N.M."/>
            <person name="Sperisen C."/>
            <person name="Kredics L."/>
            <person name="Vagvoelgyi C."/>
            <person name="Patrignani A."/>
            <person name="Fitzpatrick D."/>
            <person name="Nagy I."/>
            <person name="Doyle S."/>
            <person name="Anderson J.B."/>
            <person name="Grigoriev I.V."/>
            <person name="Gueldener U."/>
            <person name="Muensterkoetter M."/>
            <person name="Nagy L.G."/>
        </authorList>
    </citation>
    <scope>NUCLEOTIDE SEQUENCE [LARGE SCALE GENOMIC DNA]</scope>
    <source>
        <strain evidence="3">C18/9</strain>
    </source>
</reference>
<feature type="region of interest" description="Disordered" evidence="1">
    <location>
        <begin position="1"/>
        <end position="22"/>
    </location>
</feature>
<accession>A0A284QSI2</accession>
<protein>
    <submittedName>
        <fullName evidence="2">Uncharacterized protein</fullName>
    </submittedName>
</protein>
<evidence type="ECO:0000256" key="1">
    <source>
        <dbReference type="SAM" id="MobiDB-lite"/>
    </source>
</evidence>